<dbReference type="InterPro" id="IPR036286">
    <property type="entry name" value="LexA/Signal_pep-like_sf"/>
</dbReference>
<dbReference type="AlphaFoldDB" id="A0A7S9D462"/>
<dbReference type="GO" id="GO:0004252">
    <property type="term" value="F:serine-type endopeptidase activity"/>
    <property type="evidence" value="ECO:0007669"/>
    <property type="project" value="InterPro"/>
</dbReference>
<keyword evidence="1" id="KW-1133">Transmembrane helix</keyword>
<reference evidence="3 4" key="1">
    <citation type="submission" date="2020-09" db="EMBL/GenBank/DDBJ databases">
        <title>Complete genomes of bradyrhizobia occurring on native shrubby legumes in Australia.</title>
        <authorList>
            <person name="Lafay B."/>
        </authorList>
    </citation>
    <scope>NUCLEOTIDE SEQUENCE [LARGE SCALE GENOMIC DNA]</scope>
    <source>
        <strain evidence="3 4">BDV5040</strain>
    </source>
</reference>
<keyword evidence="4" id="KW-1185">Reference proteome</keyword>
<evidence type="ECO:0000256" key="1">
    <source>
        <dbReference type="SAM" id="Phobius"/>
    </source>
</evidence>
<dbReference type="Pfam" id="PF10502">
    <property type="entry name" value="Peptidase_S26"/>
    <property type="match status" value="1"/>
</dbReference>
<feature type="transmembrane region" description="Helical" evidence="1">
    <location>
        <begin position="6"/>
        <end position="23"/>
    </location>
</feature>
<dbReference type="Proteomes" id="UP000594621">
    <property type="component" value="Chromosome"/>
</dbReference>
<dbReference type="RefSeq" id="WP_195800414.1">
    <property type="nucleotide sequence ID" value="NZ_CP061379.1"/>
</dbReference>
<dbReference type="EMBL" id="CP061379">
    <property type="protein sequence ID" value="QPF90831.1"/>
    <property type="molecule type" value="Genomic_DNA"/>
</dbReference>
<proteinExistence type="predicted"/>
<sequence length="181" mass="19596">MTRFGYVMLTYIAMLVASGLAFVHPAPRLIWNATASTPIGLYALHPVGELHALELVAVRLPEPIAGLLADGGFLPKSVLLLKHVMALPGQTVCRSGEAITVDRVDVGAAHDRDHLGRPLPRWSGCHTLQPGEVFLMNPSVPDSLDGRYFGPLPVTSLVARAVPLWTDEEGHGRFVWRAATH</sequence>
<evidence type="ECO:0000313" key="4">
    <source>
        <dbReference type="Proteomes" id="UP000594621"/>
    </source>
</evidence>
<dbReference type="KEGG" id="bcou:IC761_30890"/>
<organism evidence="3 4">
    <name type="scientific">Bradyrhizobium commune</name>
    <dbReference type="NCBI Taxonomy" id="83627"/>
    <lineage>
        <taxon>Bacteria</taxon>
        <taxon>Pseudomonadati</taxon>
        <taxon>Pseudomonadota</taxon>
        <taxon>Alphaproteobacteria</taxon>
        <taxon>Hyphomicrobiales</taxon>
        <taxon>Nitrobacteraceae</taxon>
        <taxon>Bradyrhizobium</taxon>
    </lineage>
</organism>
<evidence type="ECO:0000313" key="3">
    <source>
        <dbReference type="EMBL" id="QPF90831.1"/>
    </source>
</evidence>
<protein>
    <submittedName>
        <fullName evidence="3">S26 family signal peptidase</fullName>
    </submittedName>
</protein>
<feature type="domain" description="Peptidase S26" evidence="2">
    <location>
        <begin position="3"/>
        <end position="165"/>
    </location>
</feature>
<accession>A0A7S9D462</accession>
<dbReference type="SUPFAM" id="SSF51306">
    <property type="entry name" value="LexA/Signal peptidase"/>
    <property type="match status" value="1"/>
</dbReference>
<name>A0A7S9D462_9BRAD</name>
<dbReference type="Gene3D" id="2.10.109.10">
    <property type="entry name" value="Umud Fragment, subunit A"/>
    <property type="match status" value="1"/>
</dbReference>
<evidence type="ECO:0000259" key="2">
    <source>
        <dbReference type="Pfam" id="PF10502"/>
    </source>
</evidence>
<keyword evidence="1" id="KW-0812">Transmembrane</keyword>
<dbReference type="InterPro" id="IPR019533">
    <property type="entry name" value="Peptidase_S26"/>
</dbReference>
<gene>
    <name evidence="3" type="ORF">IC761_30890</name>
</gene>
<keyword evidence="1" id="KW-0472">Membrane</keyword>
<dbReference type="GO" id="GO:0006465">
    <property type="term" value="P:signal peptide processing"/>
    <property type="evidence" value="ECO:0007669"/>
    <property type="project" value="InterPro"/>
</dbReference>